<evidence type="ECO:0000256" key="3">
    <source>
        <dbReference type="ARBA" id="ARBA00022723"/>
    </source>
</evidence>
<feature type="domain" description="VOC" evidence="9">
    <location>
        <begin position="146"/>
        <end position="266"/>
    </location>
</feature>
<dbReference type="InterPro" id="IPR050383">
    <property type="entry name" value="GlyoxalaseI/FosfomycinResist"/>
</dbReference>
<dbReference type="SUPFAM" id="SSF54593">
    <property type="entry name" value="Glyoxalase/Bleomycin resistance protein/Dihydroxybiphenyl dioxygenase"/>
    <property type="match status" value="1"/>
</dbReference>
<comment type="similarity">
    <text evidence="2 8">Belongs to the extradiol ring-cleavage dioxygenase family.</text>
</comment>
<keyword evidence="4 8" id="KW-0058">Aromatic hydrocarbons catabolism</keyword>
<dbReference type="PROSITE" id="PS51819">
    <property type="entry name" value="VOC"/>
    <property type="match status" value="2"/>
</dbReference>
<reference evidence="10 11" key="1">
    <citation type="submission" date="2018-03" db="EMBL/GenBank/DDBJ databases">
        <title>Genomic Encyclopedia of Archaeal and Bacterial Type Strains, Phase II (KMG-II): from individual species to whole genera.</title>
        <authorList>
            <person name="Goeker M."/>
        </authorList>
    </citation>
    <scope>NUCLEOTIDE SEQUENCE [LARGE SCALE GENOMIC DNA]</scope>
    <source>
        <strain evidence="10 11">DSM 100212</strain>
    </source>
</reference>
<dbReference type="PANTHER" id="PTHR21366">
    <property type="entry name" value="GLYOXALASE FAMILY PROTEIN"/>
    <property type="match status" value="1"/>
</dbReference>
<evidence type="ECO:0000256" key="5">
    <source>
        <dbReference type="ARBA" id="ARBA00022964"/>
    </source>
</evidence>
<keyword evidence="5 8" id="KW-0223">Dioxygenase</keyword>
<sequence>MTDTYLTPPFRITRISHVVMRVRDLDASVRFYTGLAGLVETTREDGAAYLRGIEETSHHSLVLIRDDTPSCDCLGFRVLADSDLDAAEAYFAALGVSTEWTERLGQGRTLSVNHPSGLRLELTASMTRVPRTLTDYATRKGGAVLRLNHAQVIVPDVDGTGSGFEAMGFRAAEVIRQADTGQRIGLFLHRKNDPHDLVLALGAGPRLHHFSYIVGDLQAMFRACDIAGEMGCGSEVERGPGRHGPGNSAFVYFRDPDGHRIEFILPPMQFMDADEPTAVWSTEEKHKIVPWGQPAPQRWREEATSFTGVQVSQEGALARWVAT</sequence>
<proteinExistence type="inferred from homology"/>
<dbReference type="RefSeq" id="WP_106265901.1">
    <property type="nucleotide sequence ID" value="NZ_PVTQ01000010.1"/>
</dbReference>
<gene>
    <name evidence="10" type="ORF">CLV74_11018</name>
</gene>
<evidence type="ECO:0000256" key="8">
    <source>
        <dbReference type="RuleBase" id="RU000683"/>
    </source>
</evidence>
<dbReference type="InterPro" id="IPR029068">
    <property type="entry name" value="Glyas_Bleomycin-R_OHBP_Dase"/>
</dbReference>
<keyword evidence="11" id="KW-1185">Reference proteome</keyword>
<keyword evidence="3" id="KW-0479">Metal-binding</keyword>
<dbReference type="GO" id="GO:0008198">
    <property type="term" value="F:ferrous iron binding"/>
    <property type="evidence" value="ECO:0007669"/>
    <property type="project" value="InterPro"/>
</dbReference>
<dbReference type="OrthoDB" id="9803142at2"/>
<dbReference type="PROSITE" id="PS00082">
    <property type="entry name" value="EXTRADIOL_DIOXYGENAS"/>
    <property type="match status" value="1"/>
</dbReference>
<dbReference type="GO" id="GO:0051213">
    <property type="term" value="F:dioxygenase activity"/>
    <property type="evidence" value="ECO:0007669"/>
    <property type="project" value="UniProtKB-KW"/>
</dbReference>
<keyword evidence="6 8" id="KW-0560">Oxidoreductase</keyword>
<dbReference type="EMBL" id="PVTQ01000010">
    <property type="protein sequence ID" value="PRY87244.1"/>
    <property type="molecule type" value="Genomic_DNA"/>
</dbReference>
<accession>A0A2T0WL53</accession>
<dbReference type="Proteomes" id="UP000238392">
    <property type="component" value="Unassembled WGS sequence"/>
</dbReference>
<dbReference type="InterPro" id="IPR004360">
    <property type="entry name" value="Glyas_Fos-R_dOase_dom"/>
</dbReference>
<dbReference type="Pfam" id="PF00903">
    <property type="entry name" value="Glyoxalase"/>
    <property type="match status" value="2"/>
</dbReference>
<evidence type="ECO:0000256" key="1">
    <source>
        <dbReference type="ARBA" id="ARBA00001954"/>
    </source>
</evidence>
<evidence type="ECO:0000256" key="6">
    <source>
        <dbReference type="ARBA" id="ARBA00023002"/>
    </source>
</evidence>
<evidence type="ECO:0000259" key="9">
    <source>
        <dbReference type="PROSITE" id="PS51819"/>
    </source>
</evidence>
<evidence type="ECO:0000256" key="4">
    <source>
        <dbReference type="ARBA" id="ARBA00022797"/>
    </source>
</evidence>
<dbReference type="Gene3D" id="3.10.180.10">
    <property type="entry name" value="2,3-Dihydroxybiphenyl 1,2-Dioxygenase, domain 1"/>
    <property type="match status" value="2"/>
</dbReference>
<dbReference type="InterPro" id="IPR000486">
    <property type="entry name" value="Xdiol_ring_cleave_dOase_1/2"/>
</dbReference>
<comment type="caution">
    <text evidence="10">The sequence shown here is derived from an EMBL/GenBank/DDBJ whole genome shotgun (WGS) entry which is preliminary data.</text>
</comment>
<organism evidence="10 11">
    <name type="scientific">Donghicola tyrosinivorans</name>
    <dbReference type="NCBI Taxonomy" id="1652492"/>
    <lineage>
        <taxon>Bacteria</taxon>
        <taxon>Pseudomonadati</taxon>
        <taxon>Pseudomonadota</taxon>
        <taxon>Alphaproteobacteria</taxon>
        <taxon>Rhodobacterales</taxon>
        <taxon>Roseobacteraceae</taxon>
        <taxon>Donghicola</taxon>
    </lineage>
</organism>
<protein>
    <submittedName>
        <fullName evidence="10">Catechol 2,3-dioxygenase</fullName>
    </submittedName>
</protein>
<dbReference type="AlphaFoldDB" id="A0A2T0WL53"/>
<dbReference type="InterPro" id="IPR037523">
    <property type="entry name" value="VOC_core"/>
</dbReference>
<comment type="cofactor">
    <cofactor evidence="1 8">
        <name>Fe(2+)</name>
        <dbReference type="ChEBI" id="CHEBI:29033"/>
    </cofactor>
</comment>
<evidence type="ECO:0000313" key="10">
    <source>
        <dbReference type="EMBL" id="PRY87244.1"/>
    </source>
</evidence>
<keyword evidence="7 8" id="KW-0408">Iron</keyword>
<evidence type="ECO:0000256" key="2">
    <source>
        <dbReference type="ARBA" id="ARBA00008784"/>
    </source>
</evidence>
<evidence type="ECO:0000256" key="7">
    <source>
        <dbReference type="ARBA" id="ARBA00023004"/>
    </source>
</evidence>
<feature type="domain" description="VOC" evidence="9">
    <location>
        <begin position="14"/>
        <end position="125"/>
    </location>
</feature>
<name>A0A2T0WL53_9RHOB</name>
<evidence type="ECO:0000313" key="11">
    <source>
        <dbReference type="Proteomes" id="UP000238392"/>
    </source>
</evidence>